<dbReference type="Gene3D" id="3.30.420.10">
    <property type="entry name" value="Ribonuclease H-like superfamily/Ribonuclease H"/>
    <property type="match status" value="1"/>
</dbReference>
<name>A0A4R7DHA1_9FLAO</name>
<comment type="caution">
    <text evidence="2">The sequence shown here is derived from an EMBL/GenBank/DDBJ whole genome shotgun (WGS) entry which is preliminary data.</text>
</comment>
<dbReference type="PANTHER" id="PTHR47515">
    <property type="entry name" value="LOW CALCIUM RESPONSE LOCUS PROTEIN T"/>
    <property type="match status" value="1"/>
</dbReference>
<dbReference type="PROSITE" id="PS50994">
    <property type="entry name" value="INTEGRASE"/>
    <property type="match status" value="1"/>
</dbReference>
<proteinExistence type="predicted"/>
<dbReference type="InterPro" id="IPR036397">
    <property type="entry name" value="RNaseH_sf"/>
</dbReference>
<dbReference type="OrthoDB" id="1495855at2"/>
<gene>
    <name evidence="2" type="ORF">DFQ03_0186</name>
</gene>
<keyword evidence="3" id="KW-1185">Reference proteome</keyword>
<evidence type="ECO:0000313" key="3">
    <source>
        <dbReference type="Proteomes" id="UP000295274"/>
    </source>
</evidence>
<sequence>MPWKEQTIMEQKIEFICEWRTGKYTISELCRVFKISRPTAYKIIARFENEGYEGLRELSRKPRSPHPNATNEKVVGRILELKEKHKVWGAKKLHTLLYKDFPDELIPSVLTVHNVLKKHGLVSPQKRLRRVRPVHPVFDPKECNEVWSADYKGKFLMGNKIYCHPLTIADSKSRFVFTAKGHYKENLASAKAEFKRVFRKFGIPGQIHTDNGSPFGSVAAIQRFTRLSYWFIELGIMPVFSDPSHPEQNGRHERMHRDLKTACAKPSAYDLKAQQRRLNSFVKEYNHLRPHEALNMKTPASVHEFSTRPFPEKIPDFHYDAQMKILKVTQNGAIRWKAYNWVYLSASLQGKHIGALDIGNGIWRVFYRNVFLGYFDEHVFRKKEQSVRLETNLV</sequence>
<evidence type="ECO:0000259" key="1">
    <source>
        <dbReference type="PROSITE" id="PS50994"/>
    </source>
</evidence>
<dbReference type="Pfam" id="PF13565">
    <property type="entry name" value="HTH_32"/>
    <property type="match status" value="1"/>
</dbReference>
<dbReference type="SUPFAM" id="SSF53098">
    <property type="entry name" value="Ribonuclease H-like"/>
    <property type="match status" value="1"/>
</dbReference>
<evidence type="ECO:0000313" key="2">
    <source>
        <dbReference type="EMBL" id="TDS20537.1"/>
    </source>
</evidence>
<feature type="domain" description="Integrase catalytic" evidence="1">
    <location>
        <begin position="132"/>
        <end position="307"/>
    </location>
</feature>
<dbReference type="InterPro" id="IPR009057">
    <property type="entry name" value="Homeodomain-like_sf"/>
</dbReference>
<organism evidence="2 3">
    <name type="scientific">Maribacter caenipelagi</name>
    <dbReference type="NCBI Taxonomy" id="1447781"/>
    <lineage>
        <taxon>Bacteria</taxon>
        <taxon>Pseudomonadati</taxon>
        <taxon>Bacteroidota</taxon>
        <taxon>Flavobacteriia</taxon>
        <taxon>Flavobacteriales</taxon>
        <taxon>Flavobacteriaceae</taxon>
        <taxon>Maribacter</taxon>
    </lineage>
</organism>
<dbReference type="InterPro" id="IPR001584">
    <property type="entry name" value="Integrase_cat-core"/>
</dbReference>
<dbReference type="EMBL" id="SNZW01000008">
    <property type="protein sequence ID" value="TDS20537.1"/>
    <property type="molecule type" value="Genomic_DNA"/>
</dbReference>
<dbReference type="AlphaFoldDB" id="A0A4R7DHA1"/>
<accession>A0A4R7DHA1</accession>
<dbReference type="RefSeq" id="WP_133671148.1">
    <property type="nucleotide sequence ID" value="NZ_SNZW01000008.1"/>
</dbReference>
<reference evidence="2 3" key="1">
    <citation type="submission" date="2019-03" db="EMBL/GenBank/DDBJ databases">
        <title>Genomic Encyclopedia of Type Strains, Phase III (KMG-III): the genomes of soil and plant-associated and newly described type strains.</title>
        <authorList>
            <person name="Whitman W."/>
        </authorList>
    </citation>
    <scope>NUCLEOTIDE SEQUENCE [LARGE SCALE GENOMIC DNA]</scope>
    <source>
        <strain evidence="2 3">CECT 8455</strain>
    </source>
</reference>
<dbReference type="PANTHER" id="PTHR47515:SF2">
    <property type="entry name" value="INTEGRASE CORE DOMAIN PROTEIN"/>
    <property type="match status" value="1"/>
</dbReference>
<protein>
    <submittedName>
        <fullName evidence="2">Transposase InsO family protein</fullName>
    </submittedName>
</protein>
<dbReference type="SUPFAM" id="SSF46689">
    <property type="entry name" value="Homeodomain-like"/>
    <property type="match status" value="1"/>
</dbReference>
<dbReference type="InterPro" id="IPR012337">
    <property type="entry name" value="RNaseH-like_sf"/>
</dbReference>
<dbReference type="GO" id="GO:0015074">
    <property type="term" value="P:DNA integration"/>
    <property type="evidence" value="ECO:0007669"/>
    <property type="project" value="InterPro"/>
</dbReference>
<dbReference type="Pfam" id="PF13683">
    <property type="entry name" value="rve_3"/>
    <property type="match status" value="1"/>
</dbReference>
<dbReference type="Proteomes" id="UP000295274">
    <property type="component" value="Unassembled WGS sequence"/>
</dbReference>
<dbReference type="GO" id="GO:0003676">
    <property type="term" value="F:nucleic acid binding"/>
    <property type="evidence" value="ECO:0007669"/>
    <property type="project" value="InterPro"/>
</dbReference>